<dbReference type="InterPro" id="IPR001285">
    <property type="entry name" value="Synaptophysin/porin"/>
</dbReference>
<evidence type="ECO:0000313" key="11">
    <source>
        <dbReference type="Proteomes" id="UP001497497"/>
    </source>
</evidence>
<comment type="subcellular location">
    <subcellularLocation>
        <location evidence="1">Membrane</location>
        <topology evidence="1">Multi-pass membrane protein</topology>
    </subcellularLocation>
</comment>
<keyword evidence="4 8" id="KW-1133">Transmembrane helix</keyword>
<feature type="transmembrane region" description="Helical" evidence="8">
    <location>
        <begin position="190"/>
        <end position="212"/>
    </location>
</feature>
<keyword evidence="11" id="KW-1185">Reference proteome</keyword>
<keyword evidence="3 7" id="KW-0812">Transmembrane</keyword>
<dbReference type="GO" id="GO:0030672">
    <property type="term" value="C:synaptic vesicle membrane"/>
    <property type="evidence" value="ECO:0007669"/>
    <property type="project" value="TreeGrafter"/>
</dbReference>
<keyword evidence="6" id="KW-0325">Glycoprotein</keyword>
<evidence type="ECO:0000256" key="7">
    <source>
        <dbReference type="PROSITE-ProRule" id="PRU00581"/>
    </source>
</evidence>
<keyword evidence="5 7" id="KW-0472">Membrane</keyword>
<evidence type="ECO:0000259" key="9">
    <source>
        <dbReference type="PROSITE" id="PS51225"/>
    </source>
</evidence>
<feature type="transmembrane region" description="Helical" evidence="8">
    <location>
        <begin position="128"/>
        <end position="149"/>
    </location>
</feature>
<dbReference type="PROSITE" id="PS51225">
    <property type="entry name" value="MARVEL"/>
    <property type="match status" value="1"/>
</dbReference>
<dbReference type="EMBL" id="CAXITT010000234">
    <property type="protein sequence ID" value="CAL1536583.1"/>
    <property type="molecule type" value="Genomic_DNA"/>
</dbReference>
<dbReference type="PANTHER" id="PTHR10306:SF17">
    <property type="entry name" value="MARVEL DOMAIN-CONTAINING PROTEIN"/>
    <property type="match status" value="1"/>
</dbReference>
<sequence>MEAAGQVSSAFNAGVLKEPRGFIKILEFVLSIFAFATTTSHKSSTTFSVVCNGTLPAQTVSFSYSYPYDLEDVCFVACEKSQCLLSGSKSSAEFYVFVGVIVFLYCLGALVLYIFFDDQYRRNTRIVIVDFVISVVLTLLWIIGSSAWASGVSDVKTYTDPQEGGLFEAIESCKTSNACNTISLGNFASLNVSIIFGFLNFVVWVGNLWFLYKETPWFKVQAKPPTEPGQHSPIAGNVY</sequence>
<accession>A0AAV2HR46</accession>
<dbReference type="AlphaFoldDB" id="A0AAV2HR46"/>
<gene>
    <name evidence="10" type="ORF">GSLYS_00010496001</name>
</gene>
<comment type="caution">
    <text evidence="10">The sequence shown here is derived from an EMBL/GenBank/DDBJ whole genome shotgun (WGS) entry which is preliminary data.</text>
</comment>
<dbReference type="PRINTS" id="PR00220">
    <property type="entry name" value="SYNAPTOPHYSN"/>
</dbReference>
<evidence type="ECO:0000256" key="5">
    <source>
        <dbReference type="ARBA" id="ARBA00023136"/>
    </source>
</evidence>
<dbReference type="InterPro" id="IPR008253">
    <property type="entry name" value="Marvel"/>
</dbReference>
<evidence type="ECO:0000256" key="2">
    <source>
        <dbReference type="ARBA" id="ARBA00006476"/>
    </source>
</evidence>
<evidence type="ECO:0000256" key="8">
    <source>
        <dbReference type="SAM" id="Phobius"/>
    </source>
</evidence>
<evidence type="ECO:0000256" key="4">
    <source>
        <dbReference type="ARBA" id="ARBA00022989"/>
    </source>
</evidence>
<reference evidence="10 11" key="1">
    <citation type="submission" date="2024-04" db="EMBL/GenBank/DDBJ databases">
        <authorList>
            <consortium name="Genoscope - CEA"/>
            <person name="William W."/>
        </authorList>
    </citation>
    <scope>NUCLEOTIDE SEQUENCE [LARGE SCALE GENOMIC DNA]</scope>
</reference>
<dbReference type="Pfam" id="PF01284">
    <property type="entry name" value="MARVEL"/>
    <property type="match status" value="1"/>
</dbReference>
<evidence type="ECO:0000313" key="10">
    <source>
        <dbReference type="EMBL" id="CAL1536583.1"/>
    </source>
</evidence>
<feature type="transmembrane region" description="Helical" evidence="8">
    <location>
        <begin position="94"/>
        <end position="116"/>
    </location>
</feature>
<dbReference type="Proteomes" id="UP001497497">
    <property type="component" value="Unassembled WGS sequence"/>
</dbReference>
<comment type="similarity">
    <text evidence="2">Belongs to the synaptophysin/synaptobrevin family.</text>
</comment>
<evidence type="ECO:0000256" key="1">
    <source>
        <dbReference type="ARBA" id="ARBA00004141"/>
    </source>
</evidence>
<evidence type="ECO:0000256" key="3">
    <source>
        <dbReference type="ARBA" id="ARBA00022692"/>
    </source>
</evidence>
<organism evidence="10 11">
    <name type="scientific">Lymnaea stagnalis</name>
    <name type="common">Great pond snail</name>
    <name type="synonym">Helix stagnalis</name>
    <dbReference type="NCBI Taxonomy" id="6523"/>
    <lineage>
        <taxon>Eukaryota</taxon>
        <taxon>Metazoa</taxon>
        <taxon>Spiralia</taxon>
        <taxon>Lophotrochozoa</taxon>
        <taxon>Mollusca</taxon>
        <taxon>Gastropoda</taxon>
        <taxon>Heterobranchia</taxon>
        <taxon>Euthyneura</taxon>
        <taxon>Panpulmonata</taxon>
        <taxon>Hygrophila</taxon>
        <taxon>Lymnaeoidea</taxon>
        <taxon>Lymnaeidae</taxon>
        <taxon>Lymnaea</taxon>
    </lineage>
</organism>
<proteinExistence type="inferred from homology"/>
<protein>
    <recommendedName>
        <fullName evidence="9">MARVEL domain-containing protein</fullName>
    </recommendedName>
</protein>
<name>A0AAV2HR46_LYMST</name>
<evidence type="ECO:0000256" key="6">
    <source>
        <dbReference type="ARBA" id="ARBA00023180"/>
    </source>
</evidence>
<feature type="domain" description="MARVEL" evidence="9">
    <location>
        <begin position="15"/>
        <end position="216"/>
    </location>
</feature>
<dbReference type="PANTHER" id="PTHR10306">
    <property type="entry name" value="SYNAPTOPHYSIN"/>
    <property type="match status" value="1"/>
</dbReference>
<feature type="transmembrane region" description="Helical" evidence="8">
    <location>
        <begin position="21"/>
        <end position="38"/>
    </location>
</feature>